<accession>A0A853BQ13</accession>
<comment type="caution">
    <text evidence="2">The sequence shown here is derived from an EMBL/GenBank/DDBJ whole genome shotgun (WGS) entry which is preliminary data.</text>
</comment>
<gene>
    <name evidence="2" type="ORF">HNR12_003023</name>
</gene>
<protein>
    <submittedName>
        <fullName evidence="2">Uncharacterized protein</fullName>
    </submittedName>
</protein>
<proteinExistence type="predicted"/>
<sequence>MAVAGLLLLATPLPLLCLRDARTPAEEREQGRDQPRSAVRSGRP</sequence>
<evidence type="ECO:0000256" key="1">
    <source>
        <dbReference type="SAM" id="MobiDB-lite"/>
    </source>
</evidence>
<dbReference type="Proteomes" id="UP000575985">
    <property type="component" value="Unassembled WGS sequence"/>
</dbReference>
<feature type="region of interest" description="Disordered" evidence="1">
    <location>
        <begin position="23"/>
        <end position="44"/>
    </location>
</feature>
<evidence type="ECO:0000313" key="2">
    <source>
        <dbReference type="EMBL" id="NYI96746.1"/>
    </source>
</evidence>
<keyword evidence="3" id="KW-1185">Reference proteome</keyword>
<name>A0A853BQ13_9ACTN</name>
<feature type="compositionally biased region" description="Basic and acidic residues" evidence="1">
    <location>
        <begin position="23"/>
        <end position="35"/>
    </location>
</feature>
<organism evidence="2 3">
    <name type="scientific">Streptomonospora nanhaiensis</name>
    <dbReference type="NCBI Taxonomy" id="1323731"/>
    <lineage>
        <taxon>Bacteria</taxon>
        <taxon>Bacillati</taxon>
        <taxon>Actinomycetota</taxon>
        <taxon>Actinomycetes</taxon>
        <taxon>Streptosporangiales</taxon>
        <taxon>Nocardiopsidaceae</taxon>
        <taxon>Streptomonospora</taxon>
    </lineage>
</organism>
<dbReference type="AlphaFoldDB" id="A0A853BQ13"/>
<dbReference type="EMBL" id="JACCFO010000001">
    <property type="protein sequence ID" value="NYI96746.1"/>
    <property type="molecule type" value="Genomic_DNA"/>
</dbReference>
<evidence type="ECO:0000313" key="3">
    <source>
        <dbReference type="Proteomes" id="UP000575985"/>
    </source>
</evidence>
<reference evidence="2 3" key="1">
    <citation type="submission" date="2020-07" db="EMBL/GenBank/DDBJ databases">
        <title>Sequencing the genomes of 1000 actinobacteria strains.</title>
        <authorList>
            <person name="Klenk H.-P."/>
        </authorList>
    </citation>
    <scope>NUCLEOTIDE SEQUENCE [LARGE SCALE GENOMIC DNA]</scope>
    <source>
        <strain evidence="2 3">DSM 45927</strain>
    </source>
</reference>